<evidence type="ECO:0000256" key="1">
    <source>
        <dbReference type="SAM" id="Phobius"/>
    </source>
</evidence>
<feature type="transmembrane region" description="Helical" evidence="1">
    <location>
        <begin position="20"/>
        <end position="43"/>
    </location>
</feature>
<accession>A0A0A0M0G7</accession>
<sequence>MPLSPSPLSPLHSPILLSGFFMVLLTISMLFLIVLFLFIVILCTKRSAKFDGEELLENLDIEAPIFHYIGVEGSEQEYCTDRWFKVDGHCPIYRTFVCVVVVDRGGIAMASSSSLPTPFINRI</sequence>
<dbReference type="Gramene" id="KGN65716">
    <property type="protein sequence ID" value="KGN65716"/>
    <property type="gene ID" value="Csa_1G513470"/>
</dbReference>
<protein>
    <submittedName>
        <fullName evidence="2">Uncharacterized protein</fullName>
    </submittedName>
</protein>
<proteinExistence type="predicted"/>
<keyword evidence="3" id="KW-1185">Reference proteome</keyword>
<dbReference type="EMBL" id="CM002922">
    <property type="protein sequence ID" value="KGN65716.1"/>
    <property type="molecule type" value="Genomic_DNA"/>
</dbReference>
<keyword evidence="1" id="KW-1133">Transmembrane helix</keyword>
<evidence type="ECO:0000313" key="2">
    <source>
        <dbReference type="EMBL" id="KGN65716.1"/>
    </source>
</evidence>
<dbReference type="AlphaFoldDB" id="A0A0A0M0G7"/>
<organism evidence="2 3">
    <name type="scientific">Cucumis sativus</name>
    <name type="common">Cucumber</name>
    <dbReference type="NCBI Taxonomy" id="3659"/>
    <lineage>
        <taxon>Eukaryota</taxon>
        <taxon>Viridiplantae</taxon>
        <taxon>Streptophyta</taxon>
        <taxon>Embryophyta</taxon>
        <taxon>Tracheophyta</taxon>
        <taxon>Spermatophyta</taxon>
        <taxon>Magnoliopsida</taxon>
        <taxon>eudicotyledons</taxon>
        <taxon>Gunneridae</taxon>
        <taxon>Pentapetalae</taxon>
        <taxon>rosids</taxon>
        <taxon>fabids</taxon>
        <taxon>Cucurbitales</taxon>
        <taxon>Cucurbitaceae</taxon>
        <taxon>Benincaseae</taxon>
        <taxon>Cucumis</taxon>
    </lineage>
</organism>
<reference evidence="2 3" key="4">
    <citation type="journal article" date="2011" name="BMC Genomics">
        <title>RNA-Seq improves annotation of protein-coding genes in the cucumber genome.</title>
        <authorList>
            <person name="Li Z."/>
            <person name="Zhang Z."/>
            <person name="Yan P."/>
            <person name="Huang S."/>
            <person name="Fei Z."/>
            <person name="Lin K."/>
        </authorList>
    </citation>
    <scope>NUCLEOTIDE SEQUENCE [LARGE SCALE GENOMIC DNA]</scope>
    <source>
        <strain evidence="3">cv. 9930</strain>
    </source>
</reference>
<gene>
    <name evidence="2" type="ORF">Csa_1G513470</name>
</gene>
<keyword evidence="1" id="KW-0472">Membrane</keyword>
<reference evidence="2 3" key="3">
    <citation type="journal article" date="2010" name="BMC Genomics">
        <title>Transcriptome sequencing and comparative analysis of cucumber flowers with different sex types.</title>
        <authorList>
            <person name="Guo S."/>
            <person name="Zheng Y."/>
            <person name="Joung J.G."/>
            <person name="Liu S."/>
            <person name="Zhang Z."/>
            <person name="Crasta O.R."/>
            <person name="Sobral B.W."/>
            <person name="Xu Y."/>
            <person name="Huang S."/>
            <person name="Fei Z."/>
        </authorList>
    </citation>
    <scope>NUCLEOTIDE SEQUENCE [LARGE SCALE GENOMIC DNA]</scope>
    <source>
        <strain evidence="3">cv. 9930</strain>
    </source>
</reference>
<evidence type="ECO:0000313" key="3">
    <source>
        <dbReference type="Proteomes" id="UP000029981"/>
    </source>
</evidence>
<name>A0A0A0M0G7_CUCSA</name>
<keyword evidence="1" id="KW-0812">Transmembrane</keyword>
<reference evidence="2 3" key="1">
    <citation type="journal article" date="2009" name="Nat. Genet.">
        <title>The genome of the cucumber, Cucumis sativus L.</title>
        <authorList>
            <person name="Huang S."/>
            <person name="Li R."/>
            <person name="Zhang Z."/>
            <person name="Li L."/>
            <person name="Gu X."/>
            <person name="Fan W."/>
            <person name="Lucas W.J."/>
            <person name="Wang X."/>
            <person name="Xie B."/>
            <person name="Ni P."/>
            <person name="Ren Y."/>
            <person name="Zhu H."/>
            <person name="Li J."/>
            <person name="Lin K."/>
            <person name="Jin W."/>
            <person name="Fei Z."/>
            <person name="Li G."/>
            <person name="Staub J."/>
            <person name="Kilian A."/>
            <person name="van der Vossen E.A."/>
            <person name="Wu Y."/>
            <person name="Guo J."/>
            <person name="He J."/>
            <person name="Jia Z."/>
            <person name="Ren Y."/>
            <person name="Tian G."/>
            <person name="Lu Y."/>
            <person name="Ruan J."/>
            <person name="Qian W."/>
            <person name="Wang M."/>
            <person name="Huang Q."/>
            <person name="Li B."/>
            <person name="Xuan Z."/>
            <person name="Cao J."/>
            <person name="Asan"/>
            <person name="Wu Z."/>
            <person name="Zhang J."/>
            <person name="Cai Q."/>
            <person name="Bai Y."/>
            <person name="Zhao B."/>
            <person name="Han Y."/>
            <person name="Li Y."/>
            <person name="Li X."/>
            <person name="Wang S."/>
            <person name="Shi Q."/>
            <person name="Liu S."/>
            <person name="Cho W.K."/>
            <person name="Kim J.Y."/>
            <person name="Xu Y."/>
            <person name="Heller-Uszynska K."/>
            <person name="Miao H."/>
            <person name="Cheng Z."/>
            <person name="Zhang S."/>
            <person name="Wu J."/>
            <person name="Yang Y."/>
            <person name="Kang H."/>
            <person name="Li M."/>
            <person name="Liang H."/>
            <person name="Ren X."/>
            <person name="Shi Z."/>
            <person name="Wen M."/>
            <person name="Jian M."/>
            <person name="Yang H."/>
            <person name="Zhang G."/>
            <person name="Yang Z."/>
            <person name="Chen R."/>
            <person name="Liu S."/>
            <person name="Li J."/>
            <person name="Ma L."/>
            <person name="Liu H."/>
            <person name="Zhou Y."/>
            <person name="Zhao J."/>
            <person name="Fang X."/>
            <person name="Li G."/>
            <person name="Fang L."/>
            <person name="Li Y."/>
            <person name="Liu D."/>
            <person name="Zheng H."/>
            <person name="Zhang Y."/>
            <person name="Qin N."/>
            <person name="Li Z."/>
            <person name="Yang G."/>
            <person name="Yang S."/>
            <person name="Bolund L."/>
            <person name="Kristiansen K."/>
            <person name="Zheng H."/>
            <person name="Li S."/>
            <person name="Zhang X."/>
            <person name="Yang H."/>
            <person name="Wang J."/>
            <person name="Sun R."/>
            <person name="Zhang B."/>
            <person name="Jiang S."/>
            <person name="Wang J."/>
            <person name="Du Y."/>
            <person name="Li S."/>
        </authorList>
    </citation>
    <scope>NUCLEOTIDE SEQUENCE [LARGE SCALE GENOMIC DNA]</scope>
    <source>
        <strain evidence="3">cv. 9930</strain>
    </source>
</reference>
<dbReference type="Proteomes" id="UP000029981">
    <property type="component" value="Chromosome 1"/>
</dbReference>
<reference evidence="2 3" key="2">
    <citation type="journal article" date="2009" name="PLoS ONE">
        <title>An integrated genetic and cytogenetic map of the cucumber genome.</title>
        <authorList>
            <person name="Ren Y."/>
            <person name="Zhang Z."/>
            <person name="Liu J."/>
            <person name="Staub J.E."/>
            <person name="Han Y."/>
            <person name="Cheng Z."/>
            <person name="Li X."/>
            <person name="Lu J."/>
            <person name="Miao H."/>
            <person name="Kang H."/>
            <person name="Xie B."/>
            <person name="Gu X."/>
            <person name="Wang X."/>
            <person name="Du Y."/>
            <person name="Jin W."/>
            <person name="Huang S."/>
        </authorList>
    </citation>
    <scope>NUCLEOTIDE SEQUENCE [LARGE SCALE GENOMIC DNA]</scope>
    <source>
        <strain evidence="3">cv. 9930</strain>
    </source>
</reference>